<dbReference type="Proteomes" id="UP000245956">
    <property type="component" value="Unassembled WGS sequence"/>
</dbReference>
<evidence type="ECO:0000256" key="1">
    <source>
        <dbReference type="SAM" id="MobiDB-lite"/>
    </source>
</evidence>
<accession>A0A2U3EPY5</accession>
<feature type="compositionally biased region" description="Polar residues" evidence="1">
    <location>
        <begin position="206"/>
        <end position="220"/>
    </location>
</feature>
<organism evidence="2 3">
    <name type="scientific">Purpureocillium lilacinum</name>
    <name type="common">Paecilomyces lilacinus</name>
    <dbReference type="NCBI Taxonomy" id="33203"/>
    <lineage>
        <taxon>Eukaryota</taxon>
        <taxon>Fungi</taxon>
        <taxon>Dikarya</taxon>
        <taxon>Ascomycota</taxon>
        <taxon>Pezizomycotina</taxon>
        <taxon>Sordariomycetes</taxon>
        <taxon>Hypocreomycetidae</taxon>
        <taxon>Hypocreales</taxon>
        <taxon>Ophiocordycipitaceae</taxon>
        <taxon>Purpureocillium</taxon>
    </lineage>
</organism>
<sequence>MCCSSITLDPAIDASHARAGNAVQPQSLTPGQHQVEVGSATHGTRIRDATSTSRHRQTAPGMVVWAPCSFLHCACMLGPHPLHPPSLDVAFGVCGPHVAPRRSETTPARRVTVQSTSAVVSFPPLVSAVPCPWTSLSLGRTVAPLSPWPCRALPWPSSTSLGATALSAPLRAPPSLNLPEVVPALPLSTLAGRPAARDALGPSSKAGRSSTSAPPRPNITMQLVSYPRSSADVDASVLGFNPRRDSKSPPHAVSVRLAAGDPSDGPADTCPLAVGLTGRSSAIQMDIKDALDPAQISTSLLIHSSIQFQASPAPSFAQQHHRRYPTHQSKNPPTFKMKFFVAVLALAATAIAAPTECKSCHKEPSHEHKPEHKEPSNNKVGNVCQSHQTVVCQGQGNGGLLSLGNILPGALGQNCAGGDVYCCSHDDVKQVGLINLDLNVQCSLNRLL</sequence>
<dbReference type="AlphaFoldDB" id="A0A2U3EPY5"/>
<evidence type="ECO:0000313" key="3">
    <source>
        <dbReference type="Proteomes" id="UP000245956"/>
    </source>
</evidence>
<protein>
    <recommendedName>
        <fullName evidence="4">Hydrophobin</fullName>
    </recommendedName>
</protein>
<feature type="region of interest" description="Disordered" evidence="1">
    <location>
        <begin position="18"/>
        <end position="57"/>
    </location>
</feature>
<proteinExistence type="predicted"/>
<feature type="region of interest" description="Disordered" evidence="1">
    <location>
        <begin position="360"/>
        <end position="380"/>
    </location>
</feature>
<name>A0A2U3EPY5_PURLI</name>
<reference evidence="2 3" key="1">
    <citation type="journal article" date="2016" name="Front. Microbiol.">
        <title>Genome and transcriptome sequences reveal the specific parasitism of the nematophagous Purpureocillium lilacinum 36-1.</title>
        <authorList>
            <person name="Xie J."/>
            <person name="Li S."/>
            <person name="Mo C."/>
            <person name="Xiao X."/>
            <person name="Peng D."/>
            <person name="Wang G."/>
            <person name="Xiao Y."/>
        </authorList>
    </citation>
    <scope>NUCLEOTIDE SEQUENCE [LARGE SCALE GENOMIC DNA]</scope>
    <source>
        <strain evidence="2 3">36-1</strain>
    </source>
</reference>
<evidence type="ECO:0000313" key="2">
    <source>
        <dbReference type="EMBL" id="PWI76576.1"/>
    </source>
</evidence>
<evidence type="ECO:0008006" key="4">
    <source>
        <dbReference type="Google" id="ProtNLM"/>
    </source>
</evidence>
<feature type="region of interest" description="Disordered" evidence="1">
    <location>
        <begin position="240"/>
        <end position="266"/>
    </location>
</feature>
<feature type="compositionally biased region" description="Basic and acidic residues" evidence="1">
    <location>
        <begin position="360"/>
        <end position="376"/>
    </location>
</feature>
<comment type="caution">
    <text evidence="2">The sequence shown here is derived from an EMBL/GenBank/DDBJ whole genome shotgun (WGS) entry which is preliminary data.</text>
</comment>
<feature type="region of interest" description="Disordered" evidence="1">
    <location>
        <begin position="195"/>
        <end position="220"/>
    </location>
</feature>
<feature type="compositionally biased region" description="Polar residues" evidence="1">
    <location>
        <begin position="23"/>
        <end position="32"/>
    </location>
</feature>
<dbReference type="EMBL" id="LCWV01000001">
    <property type="protein sequence ID" value="PWI76576.1"/>
    <property type="molecule type" value="Genomic_DNA"/>
</dbReference>
<gene>
    <name evidence="2" type="ORF">PCL_03770</name>
</gene>